<reference evidence="1 2" key="1">
    <citation type="submission" date="2017-06" db="EMBL/GenBank/DDBJ databases">
        <title>Genome sequencing of cyanobaciteial culture collection at National Institute for Environmental Studies (NIES).</title>
        <authorList>
            <person name="Hirose Y."/>
            <person name="Shimura Y."/>
            <person name="Fujisawa T."/>
            <person name="Nakamura Y."/>
            <person name="Kawachi M."/>
        </authorList>
    </citation>
    <scope>NUCLEOTIDE SEQUENCE [LARGE SCALE GENOMIC DNA]</scope>
    <source>
        <strain evidence="1 2">NIES-37</strain>
    </source>
</reference>
<evidence type="ECO:0000313" key="2">
    <source>
        <dbReference type="Proteomes" id="UP000218785"/>
    </source>
</evidence>
<keyword evidence="2" id="KW-1185">Reference proteome</keyword>
<dbReference type="EMBL" id="AP018248">
    <property type="protein sequence ID" value="BAY99915.1"/>
    <property type="molecule type" value="Genomic_DNA"/>
</dbReference>
<dbReference type="RefSeq" id="WP_096578409.1">
    <property type="nucleotide sequence ID" value="NZ_CAWNJS010000001.1"/>
</dbReference>
<dbReference type="Proteomes" id="UP000218785">
    <property type="component" value="Chromosome"/>
</dbReference>
<gene>
    <name evidence="1" type="ORF">NIES37_38980</name>
</gene>
<dbReference type="AlphaFoldDB" id="A0A1Z4N2H5"/>
<sequence>MALEQEIRSLIDNYAVEILKLLSLLEYVEIEGRANREIRVLCKWFGQKFQSDEVTRAINSLAKAGFLQIRGLYAEVTPPLLANHLAASLLQGRRSEFLALFADLSQKERSRLIQRLQELKSSKIAWLWKEIFGSSGLLPDLPTALANREILHLAACANPDKTINLIQQCLGSATFEYLKSLQYSQRDTLVWALEELIFRERTSLRALYYLGLLAETEPANYNNSSATSKFCQCFRPLHPQVPLSLEYRLDLLKKFTSPKATVASRLLAIEVIKTTLNRLGYHFLHEGKGNQPFDPIPQMTWGDVWGYQKSLLTLLVELVQSDEPQVAEAARLTLPTAIAEFSMLQFSPEITVSVFQTAVDWATNQQIPLAISKLADALHSVYDFYKKDNNQFNPETRIEVENLLENINTLIESLNTAEFAIRLKRWASNWTRSHNDYELDENGKHIYRSEKEAQTLAEEVISKPSVLTTELLEWLCSVEAQEAHNFCFWLGKLDSERRWLAQIEQLGMRKDGINVFSAYFGGLSQIDRQFVSDYLNQLTQSGQVKAEAIVCATQQLGGDFTGVNRMVALIRDRRVDPKYVEYILEHGKWFNCLNSGEYLYLLEAIAGSDLENAAAVVKSFFIWLHPEKAVDGKLAEFAWKCLEASDTSDQDYYFDQLALHLVQANIAQGFRLLEQLLVKQLTEYKCWNPINSNHQREFWEFLYSNNRRLAICIPLKVALQDTREHSFISWHLHKIINQEKDSDLLIEFALNSEDQARSVCHILSIQKSNLPEIAFVIITQYPDSQDIKDLLSYLVVEPNLFKSRLQYLESSVNTVEQALSERNPPFAARLWLEELASELRIKINDEYNSQQVADVSSQLPITDRRIDAERIWAIRRLLRDGEIKKVSQLLVQDELPIILAMSDLSDSEKQQLQSLFKLEVEQPVSSTISSKVYIASLEKLTIMSEQSPIFNQQHATIGVNYAAEGSKQQFTQNINTTEQNFEGLLTHFKQFIHDLQQEYPDIANETDAYQIIDVKAKEQPLNWQNFLQLKRLWNGGKKAAIKISEHFTEQNPWGKGAIAFLEGVIEESK</sequence>
<evidence type="ECO:0000313" key="1">
    <source>
        <dbReference type="EMBL" id="BAY99915.1"/>
    </source>
</evidence>
<accession>A0A1Z4N2H5</accession>
<dbReference type="KEGG" id="ttq:NIES37_38980"/>
<proteinExistence type="predicted"/>
<protein>
    <submittedName>
        <fullName evidence="1">Uncharacterized protein</fullName>
    </submittedName>
</protein>
<name>A0A1Z4N2H5_9CYAN</name>
<organism evidence="1 2">
    <name type="scientific">Tolypothrix tenuis PCC 7101</name>
    <dbReference type="NCBI Taxonomy" id="231146"/>
    <lineage>
        <taxon>Bacteria</taxon>
        <taxon>Bacillati</taxon>
        <taxon>Cyanobacteriota</taxon>
        <taxon>Cyanophyceae</taxon>
        <taxon>Nostocales</taxon>
        <taxon>Tolypothrichaceae</taxon>
        <taxon>Tolypothrix</taxon>
    </lineage>
</organism>